<accession>A0A5N5NQ23</accession>
<dbReference type="EMBL" id="VDCV01000002">
    <property type="protein sequence ID" value="KAB5568336.1"/>
    <property type="molecule type" value="Genomic_DNA"/>
</dbReference>
<feature type="compositionally biased region" description="Basic and acidic residues" evidence="1">
    <location>
        <begin position="1"/>
        <end position="14"/>
    </location>
</feature>
<dbReference type="Gene3D" id="2.60.120.650">
    <property type="entry name" value="Cupin"/>
    <property type="match status" value="1"/>
</dbReference>
<comment type="caution">
    <text evidence="2">The sequence shown here is derived from an EMBL/GenBank/DDBJ whole genome shotgun (WGS) entry which is preliminary data.</text>
</comment>
<name>A0A5N5NQ23_9ROSI</name>
<sequence>MHPEEEAKSEERANKRARPIGPRTGAGKSLRHPLFFDLVHETEWDKGSEKPVKGLKASSVFNGRIKNWKAFVEWNPDNGGLDYLQERLGSSTAEAMLSKTEPVFYGDIRNHERVQFLFPTFIDFCKQSMRNTDNSPDSLPQSDAYEALCGKENVAWGFAAGGLKRIEKA</sequence>
<dbReference type="AlphaFoldDB" id="A0A5N5NQ23"/>
<keyword evidence="3" id="KW-1185">Reference proteome</keyword>
<protein>
    <submittedName>
        <fullName evidence="2">Uncharacterized protein</fullName>
    </submittedName>
</protein>
<proteinExistence type="predicted"/>
<organism evidence="2 3">
    <name type="scientific">Salix brachista</name>
    <dbReference type="NCBI Taxonomy" id="2182728"/>
    <lineage>
        <taxon>Eukaryota</taxon>
        <taxon>Viridiplantae</taxon>
        <taxon>Streptophyta</taxon>
        <taxon>Embryophyta</taxon>
        <taxon>Tracheophyta</taxon>
        <taxon>Spermatophyta</taxon>
        <taxon>Magnoliopsida</taxon>
        <taxon>eudicotyledons</taxon>
        <taxon>Gunneridae</taxon>
        <taxon>Pentapetalae</taxon>
        <taxon>rosids</taxon>
        <taxon>fabids</taxon>
        <taxon>Malpighiales</taxon>
        <taxon>Salicaceae</taxon>
        <taxon>Saliceae</taxon>
        <taxon>Salix</taxon>
    </lineage>
</organism>
<gene>
    <name evidence="2" type="ORF">DKX38_002129</name>
</gene>
<dbReference type="Proteomes" id="UP000326939">
    <property type="component" value="Chromosome 2"/>
</dbReference>
<evidence type="ECO:0000256" key="1">
    <source>
        <dbReference type="SAM" id="MobiDB-lite"/>
    </source>
</evidence>
<reference evidence="3" key="1">
    <citation type="journal article" date="2019" name="Gigascience">
        <title>De novo genome assembly of the endangered Acer yangbiense, a plant species with extremely small populations endemic to Yunnan Province, China.</title>
        <authorList>
            <person name="Yang J."/>
            <person name="Wariss H.M."/>
            <person name="Tao L."/>
            <person name="Zhang R."/>
            <person name="Yun Q."/>
            <person name="Hollingsworth P."/>
            <person name="Dao Z."/>
            <person name="Luo G."/>
            <person name="Guo H."/>
            <person name="Ma Y."/>
            <person name="Sun W."/>
        </authorList>
    </citation>
    <scope>NUCLEOTIDE SEQUENCE [LARGE SCALE GENOMIC DNA]</scope>
    <source>
        <strain evidence="3">cv. br00</strain>
    </source>
</reference>
<feature type="region of interest" description="Disordered" evidence="1">
    <location>
        <begin position="1"/>
        <end position="29"/>
    </location>
</feature>
<evidence type="ECO:0000313" key="2">
    <source>
        <dbReference type="EMBL" id="KAB5568336.1"/>
    </source>
</evidence>
<evidence type="ECO:0000313" key="3">
    <source>
        <dbReference type="Proteomes" id="UP000326939"/>
    </source>
</evidence>